<dbReference type="InterPro" id="IPR010737">
    <property type="entry name" value="4-carb_acid_sugar_kinase_N"/>
</dbReference>
<evidence type="ECO:0000256" key="2">
    <source>
        <dbReference type="ARBA" id="ARBA00022679"/>
    </source>
</evidence>
<dbReference type="Proteomes" id="UP000030960">
    <property type="component" value="Unassembled WGS sequence"/>
</dbReference>
<feature type="domain" description="Four-carbon acid sugar kinase nucleotide binding" evidence="8">
    <location>
        <begin position="263"/>
        <end position="322"/>
    </location>
</feature>
<feature type="domain" description="Four-carbon acid sugar kinase N-terminal" evidence="7">
    <location>
        <begin position="5"/>
        <end position="120"/>
    </location>
</feature>
<organism evidence="9 10">
    <name type="scientific">Mameliella alba</name>
    <dbReference type="NCBI Taxonomy" id="561184"/>
    <lineage>
        <taxon>Bacteria</taxon>
        <taxon>Pseudomonadati</taxon>
        <taxon>Pseudomonadota</taxon>
        <taxon>Alphaproteobacteria</taxon>
        <taxon>Rhodobacterales</taxon>
        <taxon>Roseobacteraceae</taxon>
        <taxon>Mameliella</taxon>
    </lineage>
</organism>
<evidence type="ECO:0000313" key="9">
    <source>
        <dbReference type="EMBL" id="KHQ51853.1"/>
    </source>
</evidence>
<dbReference type="OrthoDB" id="9778478at2"/>
<dbReference type="Gene3D" id="3.40.50.10840">
    <property type="entry name" value="Putative sugar-binding, N-terminal domain"/>
    <property type="match status" value="1"/>
</dbReference>
<name>A0A0B3RYP8_9RHOB</name>
<accession>A0A0B3RYP8</accession>
<dbReference type="Pfam" id="PF17042">
    <property type="entry name" value="NBD_C"/>
    <property type="match status" value="1"/>
</dbReference>
<evidence type="ECO:0000259" key="7">
    <source>
        <dbReference type="Pfam" id="PF07005"/>
    </source>
</evidence>
<sequence>MQDTAIIADDLTGALDSAAPLAGPARVVVATSVAALDRALEHPHDILAVSTRSREIPAEQARARVARVLASLPGGIRLFKKVDSRLKGNIAAELSALPDRPLLVAPAIPDFGRIVRAGQVSGFGVDTPIDVAATLGGRPATIPDTLTAENMRAALAAAAPGTILVGARGLALALRGDQPPAPVQHLDGPLTIAVGSTDPITLEQVAALRAARPALVHVMAPAGVVPPPPGSTAPVTLIQMTDGPETPPAQAAQRFAGGLAPWLDRAGTEVITGGATAEAALDAMGIDVMTVAGEILPGLPCCRVGPRSIVTKSGGFGTPDTFLRLAAMTEGARAHG</sequence>
<dbReference type="PATRIC" id="fig|1515334.3.peg.3506"/>
<comment type="caution">
    <text evidence="9">The sequence shown here is derived from an EMBL/GenBank/DDBJ whole genome shotgun (WGS) entry which is preliminary data.</text>
</comment>
<evidence type="ECO:0000256" key="4">
    <source>
        <dbReference type="ARBA" id="ARBA00022777"/>
    </source>
</evidence>
<dbReference type="InterPro" id="IPR031475">
    <property type="entry name" value="NBD_C"/>
</dbReference>
<evidence type="ECO:0000256" key="3">
    <source>
        <dbReference type="ARBA" id="ARBA00022741"/>
    </source>
</evidence>
<keyword evidence="5" id="KW-0067">ATP-binding</keyword>
<dbReference type="AlphaFoldDB" id="A0A0B3RYP8"/>
<dbReference type="STRING" id="561184.SAMN05216376_104338"/>
<evidence type="ECO:0000256" key="5">
    <source>
        <dbReference type="ARBA" id="ARBA00022840"/>
    </source>
</evidence>
<dbReference type="InterPro" id="IPR037051">
    <property type="entry name" value="4-carb_acid_sugar_kinase_N_sf"/>
</dbReference>
<evidence type="ECO:0000259" key="8">
    <source>
        <dbReference type="Pfam" id="PF17042"/>
    </source>
</evidence>
<evidence type="ECO:0000256" key="1">
    <source>
        <dbReference type="ARBA" id="ARBA00005715"/>
    </source>
</evidence>
<evidence type="ECO:0000256" key="6">
    <source>
        <dbReference type="ARBA" id="ARBA00023277"/>
    </source>
</evidence>
<gene>
    <name evidence="9" type="ORF">OA50_03490</name>
</gene>
<comment type="similarity">
    <text evidence="1">Belongs to the four-carbon acid sugar kinase family.</text>
</comment>
<keyword evidence="10" id="KW-1185">Reference proteome</keyword>
<dbReference type="Gene3D" id="3.40.980.20">
    <property type="entry name" value="Four-carbon acid sugar kinase, nucleotide binding domain"/>
    <property type="match status" value="1"/>
</dbReference>
<keyword evidence="4" id="KW-0418">Kinase</keyword>
<keyword evidence="6" id="KW-0119">Carbohydrate metabolism</keyword>
<dbReference type="GO" id="GO:0005524">
    <property type="term" value="F:ATP binding"/>
    <property type="evidence" value="ECO:0007669"/>
    <property type="project" value="UniProtKB-KW"/>
</dbReference>
<dbReference type="EMBL" id="JSUQ01000014">
    <property type="protein sequence ID" value="KHQ51853.1"/>
    <property type="molecule type" value="Genomic_DNA"/>
</dbReference>
<keyword evidence="2" id="KW-0808">Transferase</keyword>
<dbReference type="Pfam" id="PF07005">
    <property type="entry name" value="SBD_N"/>
    <property type="match status" value="1"/>
</dbReference>
<evidence type="ECO:0000313" key="10">
    <source>
        <dbReference type="Proteomes" id="UP000030960"/>
    </source>
</evidence>
<reference evidence="9 10" key="1">
    <citation type="submission" date="2014-10" db="EMBL/GenBank/DDBJ databases">
        <title>Genome sequence of Ponticoccus sp. strain UMTAT08 isolated from clonal culture of toxic dinoflagellate Alexandrium tamiyavanichii.</title>
        <authorList>
            <person name="Gan H.Y."/>
            <person name="Muhd D.-D."/>
            <person name="Mohd Noor M.E."/>
            <person name="Yeong Y.S."/>
            <person name="Usup G."/>
        </authorList>
    </citation>
    <scope>NUCLEOTIDE SEQUENCE [LARGE SCALE GENOMIC DNA]</scope>
    <source>
        <strain evidence="9 10">UMTAT08</strain>
    </source>
</reference>
<dbReference type="SUPFAM" id="SSF142764">
    <property type="entry name" value="YgbK-like"/>
    <property type="match status" value="1"/>
</dbReference>
<protein>
    <submittedName>
        <fullName evidence="9">Putative inner membrane protein</fullName>
    </submittedName>
</protein>
<dbReference type="GO" id="GO:0016301">
    <property type="term" value="F:kinase activity"/>
    <property type="evidence" value="ECO:0007669"/>
    <property type="project" value="UniProtKB-KW"/>
</dbReference>
<dbReference type="RefSeq" id="WP_043143989.1">
    <property type="nucleotide sequence ID" value="NZ_JSUQ01000014.1"/>
</dbReference>
<keyword evidence="3" id="KW-0547">Nucleotide-binding</keyword>
<proteinExistence type="inferred from homology"/>
<dbReference type="InterPro" id="IPR042213">
    <property type="entry name" value="NBD_C_sf"/>
</dbReference>